<dbReference type="AlphaFoldDB" id="A0A0P0XVV5"/>
<dbReference type="Gramene" id="Os10t0499200-01">
    <property type="protein sequence ID" value="Os10t0499200-01"/>
    <property type="gene ID" value="Os10g0499200"/>
</dbReference>
<name>A0A0P0XVV5_ORYSJ</name>
<feature type="region of interest" description="Disordered" evidence="1">
    <location>
        <begin position="74"/>
        <end position="103"/>
    </location>
</feature>
<reference evidence="2 3" key="1">
    <citation type="journal article" date="2005" name="Nature">
        <title>The map-based sequence of the rice genome.</title>
        <authorList>
            <consortium name="International rice genome sequencing project (IRGSP)"/>
            <person name="Matsumoto T."/>
            <person name="Wu J."/>
            <person name="Kanamori H."/>
            <person name="Katayose Y."/>
            <person name="Fujisawa M."/>
            <person name="Namiki N."/>
            <person name="Mizuno H."/>
            <person name="Yamamoto K."/>
            <person name="Antonio B.A."/>
            <person name="Baba T."/>
            <person name="Sakata K."/>
            <person name="Nagamura Y."/>
            <person name="Aoki H."/>
            <person name="Arikawa K."/>
            <person name="Arita K."/>
            <person name="Bito T."/>
            <person name="Chiden Y."/>
            <person name="Fujitsuka N."/>
            <person name="Fukunaka R."/>
            <person name="Hamada M."/>
            <person name="Harada C."/>
            <person name="Hayashi A."/>
            <person name="Hijishita S."/>
            <person name="Honda M."/>
            <person name="Hosokawa S."/>
            <person name="Ichikawa Y."/>
            <person name="Idonuma A."/>
            <person name="Iijima M."/>
            <person name="Ikeda M."/>
            <person name="Ikeno M."/>
            <person name="Ito K."/>
            <person name="Ito S."/>
            <person name="Ito T."/>
            <person name="Ito Y."/>
            <person name="Ito Y."/>
            <person name="Iwabuchi A."/>
            <person name="Kamiya K."/>
            <person name="Karasawa W."/>
            <person name="Kurita K."/>
            <person name="Katagiri S."/>
            <person name="Kikuta A."/>
            <person name="Kobayashi H."/>
            <person name="Kobayashi N."/>
            <person name="Machita K."/>
            <person name="Maehara T."/>
            <person name="Masukawa M."/>
            <person name="Mizubayashi T."/>
            <person name="Mukai Y."/>
            <person name="Nagasaki H."/>
            <person name="Nagata Y."/>
            <person name="Naito S."/>
            <person name="Nakashima M."/>
            <person name="Nakama Y."/>
            <person name="Nakamichi Y."/>
            <person name="Nakamura M."/>
            <person name="Meguro A."/>
            <person name="Negishi M."/>
            <person name="Ohta I."/>
            <person name="Ohta T."/>
            <person name="Okamoto M."/>
            <person name="Ono N."/>
            <person name="Saji S."/>
            <person name="Sakaguchi M."/>
            <person name="Sakai K."/>
            <person name="Shibata M."/>
            <person name="Shimokawa T."/>
            <person name="Song J."/>
            <person name="Takazaki Y."/>
            <person name="Terasawa K."/>
            <person name="Tsugane M."/>
            <person name="Tsuji K."/>
            <person name="Ueda S."/>
            <person name="Waki K."/>
            <person name="Yamagata H."/>
            <person name="Yamamoto M."/>
            <person name="Yamamoto S."/>
            <person name="Yamane H."/>
            <person name="Yoshiki S."/>
            <person name="Yoshihara R."/>
            <person name="Yukawa K."/>
            <person name="Zhong H."/>
            <person name="Yano M."/>
            <person name="Yuan Q."/>
            <person name="Ouyang S."/>
            <person name="Liu J."/>
            <person name="Jones K.M."/>
            <person name="Gansberger K."/>
            <person name="Moffat K."/>
            <person name="Hill J."/>
            <person name="Bera J."/>
            <person name="Fadrosh D."/>
            <person name="Jin S."/>
            <person name="Johri S."/>
            <person name="Kim M."/>
            <person name="Overton L."/>
            <person name="Reardon M."/>
            <person name="Tsitrin T."/>
            <person name="Vuong H."/>
            <person name="Weaver B."/>
            <person name="Ciecko A."/>
            <person name="Tallon L."/>
            <person name="Jackson J."/>
            <person name="Pai G."/>
            <person name="Aken S.V."/>
            <person name="Utterback T."/>
            <person name="Reidmuller S."/>
            <person name="Feldblyum T."/>
            <person name="Hsiao J."/>
            <person name="Zismann V."/>
            <person name="Iobst S."/>
            <person name="de Vazeille A.R."/>
            <person name="Buell C.R."/>
            <person name="Ying K."/>
            <person name="Li Y."/>
            <person name="Lu T."/>
            <person name="Huang Y."/>
            <person name="Zhao Q."/>
            <person name="Feng Q."/>
            <person name="Zhang L."/>
            <person name="Zhu J."/>
            <person name="Weng Q."/>
            <person name="Mu J."/>
            <person name="Lu Y."/>
            <person name="Fan D."/>
            <person name="Liu Y."/>
            <person name="Guan J."/>
            <person name="Zhang Y."/>
            <person name="Yu S."/>
            <person name="Liu X."/>
            <person name="Zhang Y."/>
            <person name="Hong G."/>
            <person name="Han B."/>
            <person name="Choisne N."/>
            <person name="Demange N."/>
            <person name="Orjeda G."/>
            <person name="Samain S."/>
            <person name="Cattolico L."/>
            <person name="Pelletier E."/>
            <person name="Couloux A."/>
            <person name="Segurens B."/>
            <person name="Wincker P."/>
            <person name="D'Hont A."/>
            <person name="Scarpelli C."/>
            <person name="Weissenbach J."/>
            <person name="Salanoubat M."/>
            <person name="Quetier F."/>
            <person name="Yu Y."/>
            <person name="Kim H.R."/>
            <person name="Rambo T."/>
            <person name="Currie J."/>
            <person name="Collura K."/>
            <person name="Luo M."/>
            <person name="Yang T."/>
            <person name="Ammiraju J.S.S."/>
            <person name="Engler F."/>
            <person name="Soderlund C."/>
            <person name="Wing R.A."/>
            <person name="Palmer L.E."/>
            <person name="de la Bastide M."/>
            <person name="Spiegel L."/>
            <person name="Nascimento L."/>
            <person name="Zutavern T."/>
            <person name="O'Shaughnessy A."/>
            <person name="Dike S."/>
            <person name="Dedhia N."/>
            <person name="Preston R."/>
            <person name="Balija V."/>
            <person name="McCombie W.R."/>
            <person name="Chow T."/>
            <person name="Chen H."/>
            <person name="Chung M."/>
            <person name="Chen C."/>
            <person name="Shaw J."/>
            <person name="Wu H."/>
            <person name="Hsiao K."/>
            <person name="Chao Y."/>
            <person name="Chu M."/>
            <person name="Cheng C."/>
            <person name="Hour A."/>
            <person name="Lee P."/>
            <person name="Lin S."/>
            <person name="Lin Y."/>
            <person name="Liou J."/>
            <person name="Liu S."/>
            <person name="Hsing Y."/>
            <person name="Raghuvanshi S."/>
            <person name="Mohanty A."/>
            <person name="Bharti A.K."/>
            <person name="Gaur A."/>
            <person name="Gupta V."/>
            <person name="Kumar D."/>
            <person name="Ravi V."/>
            <person name="Vij S."/>
            <person name="Kapur A."/>
            <person name="Khurana P."/>
            <person name="Khurana P."/>
            <person name="Khurana J.P."/>
            <person name="Tyagi A.K."/>
            <person name="Gaikwad K."/>
            <person name="Singh A."/>
            <person name="Dalal V."/>
            <person name="Srivastava S."/>
            <person name="Dixit A."/>
            <person name="Pal A.K."/>
            <person name="Ghazi I.A."/>
            <person name="Yadav M."/>
            <person name="Pandit A."/>
            <person name="Bhargava A."/>
            <person name="Sureshbabu K."/>
            <person name="Batra K."/>
            <person name="Sharma T.R."/>
            <person name="Mohapatra T."/>
            <person name="Singh N.K."/>
            <person name="Messing J."/>
            <person name="Nelson A.B."/>
            <person name="Fuks G."/>
            <person name="Kavchok S."/>
            <person name="Keizer G."/>
            <person name="Linton E."/>
            <person name="Llaca V."/>
            <person name="Song R."/>
            <person name="Tanyolac B."/>
            <person name="Young S."/>
            <person name="Ho-Il K."/>
            <person name="Hahn J.H."/>
            <person name="Sangsakoo G."/>
            <person name="Vanavichit A."/>
            <person name="de Mattos Luiz.A.T."/>
            <person name="Zimmer P.D."/>
            <person name="Malone G."/>
            <person name="Dellagostin O."/>
            <person name="de Oliveira A.C."/>
            <person name="Bevan M."/>
            <person name="Bancroft I."/>
            <person name="Minx P."/>
            <person name="Cordum H."/>
            <person name="Wilson R."/>
            <person name="Cheng Z."/>
            <person name="Jin W."/>
            <person name="Jiang J."/>
            <person name="Leong S.A."/>
            <person name="Iwama H."/>
            <person name="Gojobori T."/>
            <person name="Itoh T."/>
            <person name="Niimura Y."/>
            <person name="Fujii Y."/>
            <person name="Habara T."/>
            <person name="Sakai H."/>
            <person name="Sato Y."/>
            <person name="Wilson G."/>
            <person name="Kumar K."/>
            <person name="McCouch S."/>
            <person name="Juretic N."/>
            <person name="Hoen D."/>
            <person name="Wright S."/>
            <person name="Bruskiewich R."/>
            <person name="Bureau T."/>
            <person name="Miyao A."/>
            <person name="Hirochika H."/>
            <person name="Nishikawa T."/>
            <person name="Kadowaki K."/>
            <person name="Sugiura M."/>
            <person name="Burr B."/>
            <person name="Sasaki T."/>
        </authorList>
    </citation>
    <scope>NUCLEOTIDE SEQUENCE [LARGE SCALE GENOMIC DNA]</scope>
    <source>
        <strain evidence="3">cv. Nipponbare</strain>
    </source>
</reference>
<protein>
    <submittedName>
        <fullName evidence="2">Os10g0499200 protein</fullName>
    </submittedName>
</protein>
<evidence type="ECO:0000256" key="1">
    <source>
        <dbReference type="SAM" id="MobiDB-lite"/>
    </source>
</evidence>
<dbReference type="Proteomes" id="UP000000763">
    <property type="component" value="Chromosome 10"/>
</dbReference>
<evidence type="ECO:0000313" key="2">
    <source>
        <dbReference type="EMBL" id="BAF26887.1"/>
    </source>
</evidence>
<gene>
    <name evidence="2" type="ordered locus">Os10g0499200</name>
</gene>
<feature type="region of interest" description="Disordered" evidence="1">
    <location>
        <begin position="1"/>
        <end position="27"/>
    </location>
</feature>
<proteinExistence type="predicted"/>
<sequence length="103" mass="10450">ARQRATGSAALELSGDERELGVSDPASCSPDLAARATTAADLPASGNTATTVAAVPLPFLFHEQWQIPTAMEDLAASSPASPPPFFASVASAGLSPPTPFSQR</sequence>
<accession>A0A0P0XVV5</accession>
<dbReference type="EMBL" id="AP008216">
    <property type="protein sequence ID" value="BAF26887.1"/>
    <property type="molecule type" value="Genomic_DNA"/>
</dbReference>
<evidence type="ECO:0000313" key="3">
    <source>
        <dbReference type="Proteomes" id="UP000000763"/>
    </source>
</evidence>
<dbReference type="KEGG" id="dosa:Os10g0499200"/>
<reference evidence="3" key="2">
    <citation type="journal article" date="2008" name="Nucleic Acids Res.">
        <title>The rice annotation project database (RAP-DB): 2008 update.</title>
        <authorList>
            <consortium name="The rice annotation project (RAP)"/>
        </authorList>
    </citation>
    <scope>GENOME REANNOTATION</scope>
    <source>
        <strain evidence="3">cv. Nipponbare</strain>
    </source>
</reference>
<feature type="non-terminal residue" evidence="2">
    <location>
        <position position="1"/>
    </location>
</feature>
<organism evidence="2 3">
    <name type="scientific">Oryza sativa subsp. japonica</name>
    <name type="common">Rice</name>
    <dbReference type="NCBI Taxonomy" id="39947"/>
    <lineage>
        <taxon>Eukaryota</taxon>
        <taxon>Viridiplantae</taxon>
        <taxon>Streptophyta</taxon>
        <taxon>Embryophyta</taxon>
        <taxon>Tracheophyta</taxon>
        <taxon>Spermatophyta</taxon>
        <taxon>Magnoliopsida</taxon>
        <taxon>Liliopsida</taxon>
        <taxon>Poales</taxon>
        <taxon>Poaceae</taxon>
        <taxon>BOP clade</taxon>
        <taxon>Oryzoideae</taxon>
        <taxon>Oryzeae</taxon>
        <taxon>Oryzinae</taxon>
        <taxon>Oryza</taxon>
        <taxon>Oryza sativa</taxon>
    </lineage>
</organism>